<proteinExistence type="predicted"/>
<organism evidence="2 3">
    <name type="scientific">Sipha flava</name>
    <name type="common">yellow sugarcane aphid</name>
    <dbReference type="NCBI Taxonomy" id="143950"/>
    <lineage>
        <taxon>Eukaryota</taxon>
        <taxon>Metazoa</taxon>
        <taxon>Ecdysozoa</taxon>
        <taxon>Arthropoda</taxon>
        <taxon>Hexapoda</taxon>
        <taxon>Insecta</taxon>
        <taxon>Pterygota</taxon>
        <taxon>Neoptera</taxon>
        <taxon>Paraneoptera</taxon>
        <taxon>Hemiptera</taxon>
        <taxon>Sternorrhyncha</taxon>
        <taxon>Aphidomorpha</taxon>
        <taxon>Aphidoidea</taxon>
        <taxon>Aphididae</taxon>
        <taxon>Sipha</taxon>
    </lineage>
</organism>
<protein>
    <submittedName>
        <fullName evidence="3">Uncharacterized protein LOC112688316</fullName>
    </submittedName>
</protein>
<name>A0A8B8G3S6_9HEMI</name>
<evidence type="ECO:0000313" key="2">
    <source>
        <dbReference type="Proteomes" id="UP000694846"/>
    </source>
</evidence>
<reference evidence="3" key="1">
    <citation type="submission" date="2025-08" db="UniProtKB">
        <authorList>
            <consortium name="RefSeq"/>
        </authorList>
    </citation>
    <scope>IDENTIFICATION</scope>
    <source>
        <tissue evidence="3">Whole body</tissue>
    </source>
</reference>
<keyword evidence="2" id="KW-1185">Reference proteome</keyword>
<accession>A0A8B8G3S6</accession>
<dbReference type="AlphaFoldDB" id="A0A8B8G3S6"/>
<sequence>MIAPRNVLAQSSRPPFEHETDRGRAVDHSVVGRSHVARRDNVDVSHFIYRRRGFDRERRRSRRAGIGTIELWFPNREARALGGGGARHIFILYIALSLGTAAGEDKNIIHVQNFLLIIELHWVM</sequence>
<evidence type="ECO:0000256" key="1">
    <source>
        <dbReference type="SAM" id="MobiDB-lite"/>
    </source>
</evidence>
<dbReference type="RefSeq" id="XP_025417246.1">
    <property type="nucleotide sequence ID" value="XM_025561461.1"/>
</dbReference>
<gene>
    <name evidence="3" type="primary">LOC112688316</name>
</gene>
<feature type="region of interest" description="Disordered" evidence="1">
    <location>
        <begin position="1"/>
        <end position="24"/>
    </location>
</feature>
<feature type="compositionally biased region" description="Basic and acidic residues" evidence="1">
    <location>
        <begin position="15"/>
        <end position="24"/>
    </location>
</feature>
<evidence type="ECO:0000313" key="3">
    <source>
        <dbReference type="RefSeq" id="XP_025417246.1"/>
    </source>
</evidence>
<dbReference type="Proteomes" id="UP000694846">
    <property type="component" value="Unplaced"/>
</dbReference>
<dbReference type="GeneID" id="112688316"/>